<name>A0A5C1E6X4_9RHOO</name>
<dbReference type="KEGG" id="otr:OTERR_12100"/>
<keyword evidence="1" id="KW-0812">Transmembrane</keyword>
<dbReference type="AlphaFoldDB" id="A0A5C1E6X4"/>
<sequence>MSRPSLFRRLFAPLFWIASDLAALGRELRRPETWMLIGMLLIFGLLLGLGLYYGLRVDFTLKLRQLASFSCRDVGDWQTVGIFYGSIVFALAAFLAFGEFANYVDNRRRGIVSRGHSPARAALLLGLLALVVGAGLVWFLAQFCG</sequence>
<gene>
    <name evidence="2" type="ORF">OTERR_12100</name>
</gene>
<accession>A0A5C1E6X4</accession>
<keyword evidence="1" id="KW-1133">Transmembrane helix</keyword>
<organism evidence="2 3">
    <name type="scientific">Oryzomicrobium terrae</name>
    <dbReference type="NCBI Taxonomy" id="1735038"/>
    <lineage>
        <taxon>Bacteria</taxon>
        <taxon>Pseudomonadati</taxon>
        <taxon>Pseudomonadota</taxon>
        <taxon>Betaproteobacteria</taxon>
        <taxon>Rhodocyclales</taxon>
        <taxon>Rhodocyclaceae</taxon>
        <taxon>Oryzomicrobium</taxon>
    </lineage>
</organism>
<evidence type="ECO:0000313" key="2">
    <source>
        <dbReference type="EMBL" id="QEL64686.1"/>
    </source>
</evidence>
<feature type="transmembrane region" description="Helical" evidence="1">
    <location>
        <begin position="122"/>
        <end position="141"/>
    </location>
</feature>
<protein>
    <submittedName>
        <fullName evidence="2">Uncharacterized protein</fullName>
    </submittedName>
</protein>
<dbReference type="Proteomes" id="UP000323671">
    <property type="component" value="Chromosome"/>
</dbReference>
<feature type="transmembrane region" description="Helical" evidence="1">
    <location>
        <begin position="36"/>
        <end position="55"/>
    </location>
</feature>
<keyword evidence="3" id="KW-1185">Reference proteome</keyword>
<evidence type="ECO:0000313" key="3">
    <source>
        <dbReference type="Proteomes" id="UP000323671"/>
    </source>
</evidence>
<dbReference type="EMBL" id="CP022579">
    <property type="protein sequence ID" value="QEL64686.1"/>
    <property type="molecule type" value="Genomic_DNA"/>
</dbReference>
<proteinExistence type="predicted"/>
<feature type="transmembrane region" description="Helical" evidence="1">
    <location>
        <begin position="82"/>
        <end position="101"/>
    </location>
</feature>
<evidence type="ECO:0000256" key="1">
    <source>
        <dbReference type="SAM" id="Phobius"/>
    </source>
</evidence>
<reference evidence="2 3" key="1">
    <citation type="submission" date="2017-07" db="EMBL/GenBank/DDBJ databases">
        <title>Complete genome sequence of Oryzomicrobium terrae TPP412.</title>
        <authorList>
            <person name="Chiu L.-W."/>
            <person name="Lo K.-J."/>
            <person name="Tsai Y.-M."/>
            <person name="Lin S.-S."/>
            <person name="Kuo C.-H."/>
            <person name="Liu C.-T."/>
        </authorList>
    </citation>
    <scope>NUCLEOTIDE SEQUENCE [LARGE SCALE GENOMIC DNA]</scope>
    <source>
        <strain evidence="2 3">TPP412</strain>
    </source>
</reference>
<keyword evidence="1" id="KW-0472">Membrane</keyword>
<dbReference type="RefSeq" id="WP_149425161.1">
    <property type="nucleotide sequence ID" value="NZ_CP022579.1"/>
</dbReference>